<dbReference type="OrthoDB" id="5559898at2759"/>
<gene>
    <name evidence="6" type="ORF">BCR39DRAFT_540042</name>
</gene>
<dbReference type="PANTHER" id="PTHR15651:SF7">
    <property type="entry name" value="ARMADILLO REPEAT-CONTAINING PROTEIN 8"/>
    <property type="match status" value="1"/>
</dbReference>
<keyword evidence="7" id="KW-1185">Reference proteome</keyword>
<keyword evidence="4" id="KW-0677">Repeat</keyword>
<reference evidence="6 7" key="1">
    <citation type="submission" date="2016-07" db="EMBL/GenBank/DDBJ databases">
        <title>Pervasive Adenine N6-methylation of Active Genes in Fungi.</title>
        <authorList>
            <consortium name="DOE Joint Genome Institute"/>
            <person name="Mondo S.J."/>
            <person name="Dannebaum R.O."/>
            <person name="Kuo R.C."/>
            <person name="Labutti K."/>
            <person name="Haridas S."/>
            <person name="Kuo A."/>
            <person name="Salamov A."/>
            <person name="Ahrendt S.R."/>
            <person name="Lipzen A."/>
            <person name="Sullivan W."/>
            <person name="Andreopoulos W.B."/>
            <person name="Clum A."/>
            <person name="Lindquist E."/>
            <person name="Daum C."/>
            <person name="Ramamoorthy G.K."/>
            <person name="Gryganskyi A."/>
            <person name="Culley D."/>
            <person name="Magnuson J.K."/>
            <person name="James T.Y."/>
            <person name="O'Malley M.A."/>
            <person name="Stajich J.E."/>
            <person name="Spatafora J.W."/>
            <person name="Visel A."/>
            <person name="Grigoriev I.V."/>
        </authorList>
    </citation>
    <scope>NUCLEOTIDE SEQUENCE [LARGE SCALE GENOMIC DNA]</scope>
    <source>
        <strain evidence="6 7">68-887.2</strain>
    </source>
</reference>
<dbReference type="SMART" id="SM00185">
    <property type="entry name" value="ARM"/>
    <property type="match status" value="2"/>
</dbReference>
<dbReference type="GO" id="GO:0005634">
    <property type="term" value="C:nucleus"/>
    <property type="evidence" value="ECO:0007669"/>
    <property type="project" value="UniProtKB-SubCell"/>
</dbReference>
<evidence type="ECO:0000256" key="3">
    <source>
        <dbReference type="ARBA" id="ARBA00022490"/>
    </source>
</evidence>
<dbReference type="GO" id="GO:0005737">
    <property type="term" value="C:cytoplasm"/>
    <property type="evidence" value="ECO:0007669"/>
    <property type="project" value="UniProtKB-SubCell"/>
</dbReference>
<feature type="non-terminal residue" evidence="6">
    <location>
        <position position="1"/>
    </location>
</feature>
<evidence type="ECO:0000256" key="1">
    <source>
        <dbReference type="ARBA" id="ARBA00004123"/>
    </source>
</evidence>
<dbReference type="AlphaFoldDB" id="A0A1Y2AWP7"/>
<comment type="caution">
    <text evidence="6">The sequence shown here is derived from an EMBL/GenBank/DDBJ whole genome shotgun (WGS) entry which is preliminary data.</text>
</comment>
<dbReference type="InParanoid" id="A0A1Y2AWP7"/>
<protein>
    <submittedName>
        <fullName evidence="6">Armadillo-type protein</fullName>
    </submittedName>
</protein>
<dbReference type="InterPro" id="IPR016024">
    <property type="entry name" value="ARM-type_fold"/>
</dbReference>
<dbReference type="InterPro" id="IPR038739">
    <property type="entry name" value="ARMC8/Vid28"/>
</dbReference>
<dbReference type="InterPro" id="IPR000225">
    <property type="entry name" value="Armadillo"/>
</dbReference>
<dbReference type="GO" id="GO:0034657">
    <property type="term" value="C:GID complex"/>
    <property type="evidence" value="ECO:0007669"/>
    <property type="project" value="TreeGrafter"/>
</dbReference>
<dbReference type="Proteomes" id="UP000193986">
    <property type="component" value="Unassembled WGS sequence"/>
</dbReference>
<accession>A0A1Y2AWP7</accession>
<dbReference type="Pfam" id="PF00514">
    <property type="entry name" value="Arm"/>
    <property type="match status" value="1"/>
</dbReference>
<comment type="subcellular location">
    <subcellularLocation>
        <location evidence="2">Cytoplasm</location>
    </subcellularLocation>
    <subcellularLocation>
        <location evidence="1">Nucleus</location>
    </subcellularLocation>
</comment>
<name>A0A1Y2AWP7_9TREE</name>
<proteinExistence type="predicted"/>
<evidence type="ECO:0000256" key="2">
    <source>
        <dbReference type="ARBA" id="ARBA00004496"/>
    </source>
</evidence>
<evidence type="ECO:0000313" key="7">
    <source>
        <dbReference type="Proteomes" id="UP000193986"/>
    </source>
</evidence>
<dbReference type="InterPro" id="IPR011989">
    <property type="entry name" value="ARM-like"/>
</dbReference>
<evidence type="ECO:0000313" key="6">
    <source>
        <dbReference type="EMBL" id="ORY26906.1"/>
    </source>
</evidence>
<keyword evidence="5" id="KW-0539">Nucleus</keyword>
<dbReference type="Gene3D" id="1.25.10.10">
    <property type="entry name" value="Leucine-rich Repeat Variant"/>
    <property type="match status" value="2"/>
</dbReference>
<sequence length="773" mass="83464">MTNSPALSSLASSGSAEELLNSLKDLKNSVIGNTWKKVQIAEDQQLLSFLLSRLSHVEVRSPQDVEIANEVAVIIGALANVGTLTARPLLLADTPSCLLDRIHDITSTPFSSAYRLLPALLRALRNVLVSTADLEWGHVWGVGSEREVVGTGLEDMEGDVKGKRPVRVWKSEARRALGIILEPESLDTLLGLLKSSNPQILLPIYQAYARLIALPSHREALASWRPGANDPGPSTGGGSYHDPPYIIVHLLAVIAEPERSPKLLEAALELLAALVKGQPELAAIARSWAVDDDDPRSDMVPGLLGVLVDMLSISPAGIPIGAASCLTNIMRADKGSKTHDRVRSTVINLQLLMVIAKLLRSEGPEDRVKLCFVLAALVSDDEHLQKTAAQQGCPGQLIALMQNLDREEESGAIGSDLASRSREAMLLALASLCFQHEPTRSLIAEVNPPFLPRLHSALSHPSYGVRAAACQLARALSRTVAILRTSLVDSKVGAEIIQVLKREMADPKDADELGERAWTVEVAATATICNLIADFSPLKAFLLQNGGIEVLCQLSHSAYEPLALNALWALKNLTFHATDILKAQVMAVLTWSTLQTYIGPLTRLSLRVQSFEVVQNLLADAGPGEIYRTIENLGGEEFLAVLELAARDGSEVDLRVPALYVLSNIAIGNERTRALLIARVGILEALSSAIYAKSDCVKTPALRCLRHLVASNARSQRPRQSVLDALYPYQLKPRLKELAETSPSLDVCQAAVGLLEVMERGRDLGSVGVLSTR</sequence>
<dbReference type="SUPFAM" id="SSF48371">
    <property type="entry name" value="ARM repeat"/>
    <property type="match status" value="2"/>
</dbReference>
<evidence type="ECO:0000256" key="5">
    <source>
        <dbReference type="ARBA" id="ARBA00023242"/>
    </source>
</evidence>
<dbReference type="EMBL" id="MCFC01000043">
    <property type="protein sequence ID" value="ORY26906.1"/>
    <property type="molecule type" value="Genomic_DNA"/>
</dbReference>
<dbReference type="PANTHER" id="PTHR15651">
    <property type="entry name" value="ARMADILLO REPEAT-CONTAINING PROTEIN 8"/>
    <property type="match status" value="1"/>
</dbReference>
<organism evidence="6 7">
    <name type="scientific">Naematelia encephala</name>
    <dbReference type="NCBI Taxonomy" id="71784"/>
    <lineage>
        <taxon>Eukaryota</taxon>
        <taxon>Fungi</taxon>
        <taxon>Dikarya</taxon>
        <taxon>Basidiomycota</taxon>
        <taxon>Agaricomycotina</taxon>
        <taxon>Tremellomycetes</taxon>
        <taxon>Tremellales</taxon>
        <taxon>Naemateliaceae</taxon>
        <taxon>Naematelia</taxon>
    </lineage>
</organism>
<evidence type="ECO:0000256" key="4">
    <source>
        <dbReference type="ARBA" id="ARBA00022737"/>
    </source>
</evidence>
<dbReference type="GO" id="GO:0043161">
    <property type="term" value="P:proteasome-mediated ubiquitin-dependent protein catabolic process"/>
    <property type="evidence" value="ECO:0007669"/>
    <property type="project" value="TreeGrafter"/>
</dbReference>
<dbReference type="STRING" id="71784.A0A1Y2AWP7"/>
<keyword evidence="3" id="KW-0963">Cytoplasm</keyword>